<protein>
    <recommendedName>
        <fullName evidence="4">Type III toxin-antitoxin system ToxN/AbiQ family toxin</fullName>
    </recommendedName>
</protein>
<dbReference type="HOGENOM" id="CLU_099358_2_0_9"/>
<dbReference type="eggNOG" id="ENOG5030W0Z">
    <property type="taxonomic scope" value="Bacteria"/>
</dbReference>
<dbReference type="OrthoDB" id="1655812at2"/>
<evidence type="ECO:0000256" key="1">
    <source>
        <dbReference type="SAM" id="MobiDB-lite"/>
    </source>
</evidence>
<proteinExistence type="predicted"/>
<reference evidence="2 3" key="1">
    <citation type="submission" date="2013-07" db="EMBL/GenBank/DDBJ databases">
        <authorList>
            <person name="Weinstock G."/>
            <person name="Sodergren E."/>
            <person name="Wylie T."/>
            <person name="Fulton L."/>
            <person name="Fulton R."/>
            <person name="Fronick C."/>
            <person name="O'Laughlin M."/>
            <person name="Godfrey J."/>
            <person name="Miner T."/>
            <person name="Herter B."/>
            <person name="Appelbaum E."/>
            <person name="Cordes M."/>
            <person name="Lek S."/>
            <person name="Wollam A."/>
            <person name="Pepin K.H."/>
            <person name="Palsikar V.B."/>
            <person name="Mitreva M."/>
            <person name="Wilson R.K."/>
        </authorList>
    </citation>
    <scope>NUCLEOTIDE SEQUENCE [LARGE SCALE GENOMIC DNA]</scope>
    <source>
        <strain evidence="2 3">ATCC 27760</strain>
    </source>
</reference>
<dbReference type="Pfam" id="PF13958">
    <property type="entry name" value="ToxN_toxin"/>
    <property type="match status" value="1"/>
</dbReference>
<keyword evidence="3" id="KW-1185">Reference proteome</keyword>
<dbReference type="EMBL" id="AWVF01000175">
    <property type="protein sequence ID" value="ERJ96227.1"/>
    <property type="molecule type" value="Genomic_DNA"/>
</dbReference>
<name>U2KVB0_9FIRM</name>
<dbReference type="InterPro" id="IPR025911">
    <property type="entry name" value="ToxN/AbiQ_toxin"/>
</dbReference>
<evidence type="ECO:0000313" key="2">
    <source>
        <dbReference type="EMBL" id="ERJ96227.1"/>
    </source>
</evidence>
<dbReference type="Gene3D" id="3.10.129.130">
    <property type="match status" value="1"/>
</dbReference>
<dbReference type="GO" id="GO:0003723">
    <property type="term" value="F:RNA binding"/>
    <property type="evidence" value="ECO:0007669"/>
    <property type="project" value="InterPro"/>
</dbReference>
<gene>
    <name evidence="2" type="ORF">RUMCAL_01362</name>
</gene>
<dbReference type="AlphaFoldDB" id="U2KVB0"/>
<dbReference type="Proteomes" id="UP000016662">
    <property type="component" value="Unassembled WGS sequence"/>
</dbReference>
<sequence length="223" mass="26066">MKKERLHLYQLDMKYVRDLAKADDKVMSVSPQQHKENRPFVGIIIVMDQHKYCIPLTSPKPKHSKMKNDLDFSKILDSDNKIIGALNLNNMIPVSKEVIRILDIRPDRRDSPKERAYKELLNNQLDWCNNNIESITKKATKLYVLVTQTPEKSRNLTKRCCDFKKLEAVLEKKLLSHQEQHEQPSKPSSFTFSSKQRKQVQSAVQQKESDKSHTQDKKRKPSL</sequence>
<evidence type="ECO:0000313" key="3">
    <source>
        <dbReference type="Proteomes" id="UP000016662"/>
    </source>
</evidence>
<dbReference type="RefSeq" id="WP_021682846.1">
    <property type="nucleotide sequence ID" value="NZ_KI260449.1"/>
</dbReference>
<feature type="compositionally biased region" description="Low complexity" evidence="1">
    <location>
        <begin position="185"/>
        <end position="194"/>
    </location>
</feature>
<organism evidence="2 3">
    <name type="scientific">Ruminococcus callidus ATCC 27760</name>
    <dbReference type="NCBI Taxonomy" id="411473"/>
    <lineage>
        <taxon>Bacteria</taxon>
        <taxon>Bacillati</taxon>
        <taxon>Bacillota</taxon>
        <taxon>Clostridia</taxon>
        <taxon>Eubacteriales</taxon>
        <taxon>Oscillospiraceae</taxon>
        <taxon>Ruminococcus</taxon>
    </lineage>
</organism>
<dbReference type="GO" id="GO:0004521">
    <property type="term" value="F:RNA endonuclease activity"/>
    <property type="evidence" value="ECO:0007669"/>
    <property type="project" value="InterPro"/>
</dbReference>
<accession>U2KVB0</accession>
<dbReference type="InterPro" id="IPR053735">
    <property type="entry name" value="Type_III_TA_endoRNase"/>
</dbReference>
<feature type="region of interest" description="Disordered" evidence="1">
    <location>
        <begin position="176"/>
        <end position="223"/>
    </location>
</feature>
<comment type="caution">
    <text evidence="2">The sequence shown here is derived from an EMBL/GenBank/DDBJ whole genome shotgun (WGS) entry which is preliminary data.</text>
</comment>
<evidence type="ECO:0008006" key="4">
    <source>
        <dbReference type="Google" id="ProtNLM"/>
    </source>
</evidence>